<protein>
    <recommendedName>
        <fullName evidence="1">RiboL-PSP-HEPN domain-containing protein</fullName>
    </recommendedName>
</protein>
<name>A0A521FZC3_9BACT</name>
<evidence type="ECO:0000259" key="1">
    <source>
        <dbReference type="Pfam" id="PF18735"/>
    </source>
</evidence>
<evidence type="ECO:0000313" key="2">
    <source>
        <dbReference type="EMBL" id="TAA74118.1"/>
    </source>
</evidence>
<accession>A0A521FZC3</accession>
<feature type="domain" description="RiboL-PSP-HEPN" evidence="1">
    <location>
        <begin position="16"/>
        <end position="204"/>
    </location>
</feature>
<dbReference type="EMBL" id="NQJD01000039">
    <property type="protein sequence ID" value="TAA74118.1"/>
    <property type="molecule type" value="Genomic_DNA"/>
</dbReference>
<dbReference type="InterPro" id="IPR041519">
    <property type="entry name" value="HEPN_RiboL-PSP"/>
</dbReference>
<gene>
    <name evidence="2" type="ORF">CDV28_13917</name>
</gene>
<proteinExistence type="predicted"/>
<keyword evidence="3" id="KW-1185">Reference proteome</keyword>
<sequence length="216" mass="24416">MKIRAAQELINFLSERKQNRKRELISLSQDLSPPKGHPTAHTCKAAVVLAYAHWEGFVKEAAQAYVNLVAHKSKRLDALALSFQALVFRQELLAAQSATRRIQQHLSLTKRFTDDITSSCKIDHDRAIDTESNLNAEVFENICLSVGLDYQTYWAVHGHRMDDLVANRCAIAHGEMSTPEDKYAREAVNFVIKAIDQFSTDIENAATLEQYLRKTS</sequence>
<dbReference type="AlphaFoldDB" id="A0A521FZC3"/>
<organism evidence="2 3">
    <name type="scientific">Candidatus Electronema aureum</name>
    <dbReference type="NCBI Taxonomy" id="2005002"/>
    <lineage>
        <taxon>Bacteria</taxon>
        <taxon>Pseudomonadati</taxon>
        <taxon>Thermodesulfobacteriota</taxon>
        <taxon>Desulfobulbia</taxon>
        <taxon>Desulfobulbales</taxon>
        <taxon>Desulfobulbaceae</taxon>
        <taxon>Candidatus Electronema</taxon>
    </lineage>
</organism>
<dbReference type="Pfam" id="PF18735">
    <property type="entry name" value="HEPN_RiboL-PSP"/>
    <property type="match status" value="1"/>
</dbReference>
<reference evidence="2" key="1">
    <citation type="submission" date="2017-07" db="EMBL/GenBank/DDBJ databases">
        <title>The cable genome - Insights into the physiology and evolution of filamentous bacteria capable of sulfide oxidation via long distance electron transfer.</title>
        <authorList>
            <person name="Thorup C."/>
            <person name="Bjerg J.T."/>
            <person name="Schreiber L."/>
            <person name="Nielsen L.P."/>
            <person name="Kjeldsen K.U."/>
            <person name="Boesen T."/>
            <person name="Boggild A."/>
            <person name="Meysman F."/>
            <person name="Geelhoed J."/>
            <person name="Schramm A."/>
        </authorList>
    </citation>
    <scope>NUCLEOTIDE SEQUENCE [LARGE SCALE GENOMIC DNA]</scope>
    <source>
        <strain evidence="2">GS</strain>
    </source>
</reference>
<comment type="caution">
    <text evidence="2">The sequence shown here is derived from an EMBL/GenBank/DDBJ whole genome shotgun (WGS) entry which is preliminary data.</text>
</comment>
<dbReference type="Proteomes" id="UP000316238">
    <property type="component" value="Unassembled WGS sequence"/>
</dbReference>
<evidence type="ECO:0000313" key="3">
    <source>
        <dbReference type="Proteomes" id="UP000316238"/>
    </source>
</evidence>